<accession>A0A9D2NT13</accession>
<name>A0A9D2NT13_9FIRM</name>
<evidence type="ECO:0000256" key="1">
    <source>
        <dbReference type="SAM" id="MobiDB-lite"/>
    </source>
</evidence>
<comment type="caution">
    <text evidence="3">The sequence shown here is derived from an EMBL/GenBank/DDBJ whole genome shotgun (WGS) entry which is preliminary data.</text>
</comment>
<feature type="transmembrane region" description="Helical" evidence="2">
    <location>
        <begin position="135"/>
        <end position="154"/>
    </location>
</feature>
<reference evidence="3" key="2">
    <citation type="submission" date="2021-04" db="EMBL/GenBank/DDBJ databases">
        <authorList>
            <person name="Gilroy R."/>
        </authorList>
    </citation>
    <scope>NUCLEOTIDE SEQUENCE</scope>
    <source>
        <strain evidence="3">CHK187-11901</strain>
    </source>
</reference>
<sequence length="211" mass="24484">MFNRQKNDSKNKKNQKEPSQVLSGFSVYHDEKNRTIYYNRLTHRGYVIKPRDFGTFRTFNMRIFAAFAVVVLLFSFENAFTSMPYIPIGLGIIVYAVMQYKFTSFLKQCTMVANFDPKKAYGQIQILSVTPVKSLFLRAMLYIVLAILIVYHTLTNLEYTTLTVIIVIVFAIYACFQALIMIAAALYKRSHPDLNLDFITEDPKSRKKSRH</sequence>
<evidence type="ECO:0000256" key="2">
    <source>
        <dbReference type="SAM" id="Phobius"/>
    </source>
</evidence>
<feature type="region of interest" description="Disordered" evidence="1">
    <location>
        <begin position="1"/>
        <end position="20"/>
    </location>
</feature>
<keyword evidence="2" id="KW-1133">Transmembrane helix</keyword>
<keyword evidence="2" id="KW-0472">Membrane</keyword>
<gene>
    <name evidence="3" type="ORF">H9702_07740</name>
</gene>
<dbReference type="Proteomes" id="UP000823896">
    <property type="component" value="Unassembled WGS sequence"/>
</dbReference>
<proteinExistence type="predicted"/>
<feature type="transmembrane region" description="Helical" evidence="2">
    <location>
        <begin position="160"/>
        <end position="187"/>
    </location>
</feature>
<dbReference type="EMBL" id="DWWM01000051">
    <property type="protein sequence ID" value="HJC37001.1"/>
    <property type="molecule type" value="Genomic_DNA"/>
</dbReference>
<dbReference type="AlphaFoldDB" id="A0A9D2NT13"/>
<feature type="transmembrane region" description="Helical" evidence="2">
    <location>
        <begin position="59"/>
        <end position="76"/>
    </location>
</feature>
<organism evidence="3 4">
    <name type="scientific">Candidatus Merdibacter merdavium</name>
    <dbReference type="NCBI Taxonomy" id="2838692"/>
    <lineage>
        <taxon>Bacteria</taxon>
        <taxon>Bacillati</taxon>
        <taxon>Bacillota</taxon>
        <taxon>Erysipelotrichia</taxon>
        <taxon>Erysipelotrichales</taxon>
        <taxon>Erysipelotrichaceae</taxon>
        <taxon>Merdibacter</taxon>
    </lineage>
</organism>
<evidence type="ECO:0000313" key="4">
    <source>
        <dbReference type="Proteomes" id="UP000823896"/>
    </source>
</evidence>
<reference evidence="3" key="1">
    <citation type="journal article" date="2021" name="PeerJ">
        <title>Extensive microbial diversity within the chicken gut microbiome revealed by metagenomics and culture.</title>
        <authorList>
            <person name="Gilroy R."/>
            <person name="Ravi A."/>
            <person name="Getino M."/>
            <person name="Pursley I."/>
            <person name="Horton D.L."/>
            <person name="Alikhan N.F."/>
            <person name="Baker D."/>
            <person name="Gharbi K."/>
            <person name="Hall N."/>
            <person name="Watson M."/>
            <person name="Adriaenssens E.M."/>
            <person name="Foster-Nyarko E."/>
            <person name="Jarju S."/>
            <person name="Secka A."/>
            <person name="Antonio M."/>
            <person name="Oren A."/>
            <person name="Chaudhuri R.R."/>
            <person name="La Ragione R."/>
            <person name="Hildebrand F."/>
            <person name="Pallen M.J."/>
        </authorList>
    </citation>
    <scope>NUCLEOTIDE SEQUENCE</scope>
    <source>
        <strain evidence="3">CHK187-11901</strain>
    </source>
</reference>
<evidence type="ECO:0000313" key="3">
    <source>
        <dbReference type="EMBL" id="HJC37001.1"/>
    </source>
</evidence>
<feature type="transmembrane region" description="Helical" evidence="2">
    <location>
        <begin position="82"/>
        <end position="98"/>
    </location>
</feature>
<keyword evidence="2" id="KW-0812">Transmembrane</keyword>
<protein>
    <submittedName>
        <fullName evidence="3">Uncharacterized protein</fullName>
    </submittedName>
</protein>
<feature type="compositionally biased region" description="Basic and acidic residues" evidence="1">
    <location>
        <begin position="1"/>
        <end position="16"/>
    </location>
</feature>